<dbReference type="SUPFAM" id="SSF48264">
    <property type="entry name" value="Cytochrome P450"/>
    <property type="match status" value="1"/>
</dbReference>
<dbReference type="Proteomes" id="UP000595446">
    <property type="component" value="Chromosome"/>
</dbReference>
<dbReference type="GO" id="GO:0005506">
    <property type="term" value="F:iron ion binding"/>
    <property type="evidence" value="ECO:0007669"/>
    <property type="project" value="InterPro"/>
</dbReference>
<evidence type="ECO:0000256" key="5">
    <source>
        <dbReference type="ARBA" id="ARBA00023004"/>
    </source>
</evidence>
<dbReference type="PANTHER" id="PTHR24304">
    <property type="entry name" value="CYTOCHROME P450 FAMILY 7"/>
    <property type="match status" value="1"/>
</dbReference>
<dbReference type="GO" id="GO:0020037">
    <property type="term" value="F:heme binding"/>
    <property type="evidence" value="ECO:0007669"/>
    <property type="project" value="InterPro"/>
</dbReference>
<evidence type="ECO:0000313" key="10">
    <source>
        <dbReference type="Proteomes" id="UP000595446"/>
    </source>
</evidence>
<keyword evidence="5 6" id="KW-0408">Iron</keyword>
<dbReference type="PRINTS" id="PR00385">
    <property type="entry name" value="P450"/>
</dbReference>
<dbReference type="PRINTS" id="PR00465">
    <property type="entry name" value="EP450IV"/>
</dbReference>
<dbReference type="Gene3D" id="1.10.630.10">
    <property type="entry name" value="Cytochrome P450"/>
    <property type="match status" value="1"/>
</dbReference>
<feature type="binding site" description="axial binding residue" evidence="6">
    <location>
        <position position="640"/>
    </location>
    <ligand>
        <name>heme</name>
        <dbReference type="ChEBI" id="CHEBI:30413"/>
    </ligand>
    <ligandPart>
        <name>Fe</name>
        <dbReference type="ChEBI" id="CHEBI:18248"/>
    </ligandPart>
</feature>
<dbReference type="EMBL" id="AP024237">
    <property type="protein sequence ID" value="BCO34132.1"/>
    <property type="molecule type" value="Genomic_DNA"/>
</dbReference>
<keyword evidence="3 6" id="KW-0349">Heme</keyword>
<evidence type="ECO:0000256" key="7">
    <source>
        <dbReference type="RuleBase" id="RU000461"/>
    </source>
</evidence>
<evidence type="ECO:0000256" key="2">
    <source>
        <dbReference type="ARBA" id="ARBA00010617"/>
    </source>
</evidence>
<evidence type="ECO:0008006" key="11">
    <source>
        <dbReference type="Google" id="ProtNLM"/>
    </source>
</evidence>
<dbReference type="NCBIfam" id="NF005854">
    <property type="entry name" value="PRK07775.1"/>
    <property type="match status" value="1"/>
</dbReference>
<comment type="cofactor">
    <cofactor evidence="6">
        <name>heme</name>
        <dbReference type="ChEBI" id="CHEBI:30413"/>
    </cofactor>
</comment>
<dbReference type="Pfam" id="PF00067">
    <property type="entry name" value="p450"/>
    <property type="match status" value="1"/>
</dbReference>
<dbReference type="InterPro" id="IPR001128">
    <property type="entry name" value="Cyt_P450"/>
</dbReference>
<dbReference type="InterPro" id="IPR020904">
    <property type="entry name" value="Sc_DH/Rdtase_CS"/>
</dbReference>
<dbReference type="InterPro" id="IPR002347">
    <property type="entry name" value="SDR_fam"/>
</dbReference>
<organism evidence="9 10">
    <name type="scientific">Mycobacterium heckeshornense</name>
    <dbReference type="NCBI Taxonomy" id="110505"/>
    <lineage>
        <taxon>Bacteria</taxon>
        <taxon>Bacillati</taxon>
        <taxon>Actinomycetota</taxon>
        <taxon>Actinomycetes</taxon>
        <taxon>Mycobacteriales</taxon>
        <taxon>Mycobacteriaceae</taxon>
        <taxon>Mycobacterium</taxon>
    </lineage>
</organism>
<proteinExistence type="inferred from homology"/>
<evidence type="ECO:0000256" key="4">
    <source>
        <dbReference type="ARBA" id="ARBA00022723"/>
    </source>
</evidence>
<dbReference type="CDD" id="cd11042">
    <property type="entry name" value="CYP51-like"/>
    <property type="match status" value="1"/>
</dbReference>
<dbReference type="Pfam" id="PF00106">
    <property type="entry name" value="adh_short"/>
    <property type="match status" value="1"/>
</dbReference>
<evidence type="ECO:0000256" key="3">
    <source>
        <dbReference type="ARBA" id="ARBA00022617"/>
    </source>
</evidence>
<dbReference type="GO" id="GO:0004497">
    <property type="term" value="F:monooxygenase activity"/>
    <property type="evidence" value="ECO:0007669"/>
    <property type="project" value="UniProtKB-KW"/>
</dbReference>
<keyword evidence="7" id="KW-0503">Monooxygenase</keyword>
<evidence type="ECO:0000313" key="9">
    <source>
        <dbReference type="EMBL" id="BCO34132.1"/>
    </source>
</evidence>
<dbReference type="InterPro" id="IPR036396">
    <property type="entry name" value="Cyt_P450_sf"/>
</dbReference>
<dbReference type="InterPro" id="IPR036291">
    <property type="entry name" value="NAD(P)-bd_dom_sf"/>
</dbReference>
<dbReference type="CDD" id="cd05233">
    <property type="entry name" value="SDR_c"/>
    <property type="match status" value="1"/>
</dbReference>
<dbReference type="InterPro" id="IPR017972">
    <property type="entry name" value="Cyt_P450_CS"/>
</dbReference>
<evidence type="ECO:0000256" key="6">
    <source>
        <dbReference type="PIRSR" id="PIRSR602403-1"/>
    </source>
</evidence>
<gene>
    <name evidence="9" type="ORF">MHEC_05650</name>
</gene>
<sequence length="698" mass="77607">MRLGGFPVALGARRVEKCDEIAVQIREHGGEAVALHLDVTDPESVKGFVHRATELLGDIELLVAGAGDTYFGRLHEISTDIFESQVQIHLIGANRLATAVLPGMLERQRGDLIFVGSDVALRQRPHMGAYGAAKAALVAMVTNLQMELEGTGVRASIVHPGPTKTGMGWSLPPESIGPMLEDWAKWGQARHNYFLRPSDLARAIAFVAETPRGGVHHVDGDPTRGAAGGRAGRTQATEVPGGVVTSQGLKDVPRVSGGHEEHGHLEEFRTDPIGLMKRVRDECGDVGWFQLAGKQVVLLSGAQANEFFFRASDDDLDQAEAYPFMTPIFGKGVVFDASPERRKEMLHNAALRGEQMKGHATTIEGEVRRMIAGWGETGEIDLLDFFAELTIYTSSACLIGKKFRDELDRRFARLYHELERGTDPLAYVDPYLPIESFRRRDQARKGLVALVQAIMDNRIANPPADKSDRDMLDVLITVKDEHGNPRFSADEITGMFISMMFAGHHTSSGTAAWTLIELMRHPDIYAGVIKELDELYADGQPVSFHALRQIPRLENVLKETLRLHPPLIILMRVAKGEFEVEGYPIHKGDLVAASPAVSNRIPEDFPDPDEFVPQRYDEPRQEDLINRWTWIPFGAGRHRCVGAAFATMQIKAIFSVLLREYEFEMTQPPESYRNDHSKMVVQLAQPAKVRYRRRNGGR</sequence>
<dbReference type="PROSITE" id="PS00061">
    <property type="entry name" value="ADH_SHORT"/>
    <property type="match status" value="1"/>
</dbReference>
<name>A0A7R7JG58_9MYCO</name>
<dbReference type="InterPro" id="IPR002403">
    <property type="entry name" value="Cyt_P450_E_grp-IV"/>
</dbReference>
<dbReference type="InterPro" id="IPR050529">
    <property type="entry name" value="CYP450_sterol_14alpha_dmase"/>
</dbReference>
<reference evidence="9 10" key="1">
    <citation type="submission" date="2020-12" db="EMBL/GenBank/DDBJ databases">
        <title>Complete genome sequence of Mycobacterium heckeshornense JCM 15655T, closely related to a pathogenic non-tuberculous mycobacterial species Mycobacterium xenopi.</title>
        <authorList>
            <person name="Yoshida M."/>
            <person name="Fukano H."/>
            <person name="Asakura T."/>
            <person name="Suzuki M."/>
            <person name="Hoshino Y."/>
        </authorList>
    </citation>
    <scope>NUCLEOTIDE SEQUENCE [LARGE SCALE GENOMIC DNA]</scope>
    <source>
        <strain evidence="9 10">JCM 15655</strain>
    </source>
</reference>
<keyword evidence="7" id="KW-0560">Oxidoreductase</keyword>
<comment type="similarity">
    <text evidence="1">Belongs to the short-chain dehydrogenases/reductases (SDR) family.</text>
</comment>
<dbReference type="PANTHER" id="PTHR24304:SF2">
    <property type="entry name" value="24-HYDROXYCHOLESTEROL 7-ALPHA-HYDROXYLASE"/>
    <property type="match status" value="1"/>
</dbReference>
<comment type="similarity">
    <text evidence="2 7">Belongs to the cytochrome P450 family.</text>
</comment>
<dbReference type="AlphaFoldDB" id="A0A7R7JG58"/>
<keyword evidence="4 6" id="KW-0479">Metal-binding</keyword>
<dbReference type="GO" id="GO:0016705">
    <property type="term" value="F:oxidoreductase activity, acting on paired donors, with incorporation or reduction of molecular oxygen"/>
    <property type="evidence" value="ECO:0007669"/>
    <property type="project" value="InterPro"/>
</dbReference>
<dbReference type="Gene3D" id="3.40.50.720">
    <property type="entry name" value="NAD(P)-binding Rossmann-like Domain"/>
    <property type="match status" value="1"/>
</dbReference>
<dbReference type="PROSITE" id="PS00086">
    <property type="entry name" value="CYTOCHROME_P450"/>
    <property type="match status" value="1"/>
</dbReference>
<protein>
    <recommendedName>
        <fullName evidence="11">Cytochrome P450</fullName>
    </recommendedName>
</protein>
<keyword evidence="10" id="KW-1185">Reference proteome</keyword>
<accession>A0A7R7JG58</accession>
<dbReference type="SUPFAM" id="SSF51735">
    <property type="entry name" value="NAD(P)-binding Rossmann-fold domains"/>
    <property type="match status" value="1"/>
</dbReference>
<evidence type="ECO:0000256" key="1">
    <source>
        <dbReference type="ARBA" id="ARBA00006484"/>
    </source>
</evidence>
<evidence type="ECO:0000256" key="8">
    <source>
        <dbReference type="SAM" id="MobiDB-lite"/>
    </source>
</evidence>
<feature type="region of interest" description="Disordered" evidence="8">
    <location>
        <begin position="215"/>
        <end position="238"/>
    </location>
</feature>